<evidence type="ECO:0000256" key="1">
    <source>
        <dbReference type="SAM" id="MobiDB-lite"/>
    </source>
</evidence>
<proteinExistence type="predicted"/>
<dbReference type="KEGG" id="fox:FOXG_22741"/>
<dbReference type="InterPro" id="IPR040840">
    <property type="entry name" value="TcA_TcB_BD"/>
</dbReference>
<evidence type="ECO:0000259" key="4">
    <source>
        <dbReference type="Pfam" id="PF20220"/>
    </source>
</evidence>
<gene>
    <name evidence="5" type="ORF">FOXG_22741</name>
</gene>
<dbReference type="InterPro" id="IPR046839">
    <property type="entry name" value="ABC_toxin_N"/>
</dbReference>
<protein>
    <submittedName>
        <fullName evidence="5">Uncharacterized protein</fullName>
    </submittedName>
</protein>
<evidence type="ECO:0000259" key="3">
    <source>
        <dbReference type="Pfam" id="PF18413"/>
    </source>
</evidence>
<sequence length="3242" mass="363514">MASNPNTPAYFVVSGKVTKVDGSIQQDVEARAFDVDLRNEQCLGMTKISPKDGSYEIKYKADQFSRAEKRTADLKVYAYKWFSSSGSSSEPSYRPGSPKPSPPKHTAAQLSASAIPLSEGQPLAMSEIHFNASEKEIINLVIGGAVVVGPSEFKRLVAAITPLLERTKLGIADLVEDDKSRDIGRVVLFSFHKDVFINQERKLGESLEKALQTAIDENLIDTMDANTFAAAISSLRACGAQLAIKTPPDSSGSSVPTPLGALLTATLPKPSSFIAELSKFDGNTESFWNSVRENPDLKDKAGNLQFNVQVGIATMTHMPLVQELTRRQAAGQIKDFSDLVKYKQSDWLQLVKQSNIGVPSSVPGDGAELQANNYAKGMVNLLEDTFPTKFISRRLADPDDDEVHSVLDGKAQIQTFLQKNPKFEMTTMRLADFVAANPDSLKGIDNPDLLKLQLSKVQRIYAIAPRYTQMRTLLANDVTSAMQISRMGRNMFLNSFSSRFDSMSDAIGVFEKARQNHAAAINLWTNFSSKWRVPKLPNWLPWWIDTAPAQKAIPDWETLFGSVDSCSCDDCSSMTGPTAYYVDILHFLQNRLLIDDTKTIRDKNGKITSVIWQQYMKPNEERAFKNAKDILFERRADLGMIQLTCENMKTPVPYIDLTLEILENYISPVQGFAPFDLPVSAARALDNQDLATLAPLLQPHLPVPLSDHAVVNVLVTGHSWAIDEPAYTYFFDNINNTIHAGSRSRQTRGPPAELAANPQYVNANAYDQVSKEVYPLDLPFDLWMETVRTYLAHVDVRRYEIMETFSTADRLTASETNIILGVSGSSGAPFTDYWRLFGFAKKNLDASTSIPDPANKFHMIQTGDWFSVVTGRVDVFLQQTRITYSELLNCLEIGFVLDSESRLNIVAVEGAPVDTCTLSQLRLAEAGDGSLFNLIRMIRLQRKLDGWSLIDVARAMGSKLLPSDTDSFRKILLRISCIKRISDGLGIPVDQILAFWQPLERSSYRDHVVDDDDLPAPGSQYERIFRNKTISTRGDFILPKDPSKLAGTLRENLPIISASLNISTSDMNLLLKDPNIVPDDNLNLDNLSSLFRHVTLMQALDLIAKDYITILQLMAVKPFESPQATVAIIERVQRLGNSPFSLAQVDYILRNRTRPDEDIRMPDDTLVIILADIRSNLQQVAIDQTYSDDIDDKKGDITKKKLSLLNWDATVVATAIGIITNSQSYETALEQPLPSNLIFPDSLGEALSYNEDTLRLTFSRIMSEDEKTTLKGLANATPDFINAVDRLSLMPSLFFTRNLRTYSVPLFSVPLTSIPAGVSIPTALSKKVYWDSATTKLYSVGALHDAERQALIAGVSDTAYKQIIQDLYDAPLNWSPANGDAFLDDSDISFIVDTTNGASTSQRFLRVLKKLLPYLLESLSNQAIQQKLGQAMGLTIRLIDPLLSHYLHISAMTLNDLFRDPSYAASNKLIPVTPTRFPAQFQALRLLEKVVMIVAGFKLGVDELNWLFTFRSQTNDPAAAWLNIEQLPLEFSDQFVPDFPGWERLVAVIRVRDSFPNGKDILNFMWTASRSTQTAKPEFLTSLAGLTLWDVEALKALDGPTGLNFTFPRAYQDETALLKIAAALSLVRKIGSTVSDAILLAGSSVTQTAARAVRQAVKSKYDQDTWNTVARPLQNILREKQRAALVSYTLTHPDRSQRKTWHTPADISAFFLIDVEQGPCAFSSRIKQAIGSVQTFVQRCLLNLETEVIADTEVDDGWVEWESYLKSILLASANREILSYPENYLESPFRDDKTPFFKDFENQLLQNPVTKDTAEQAIMQYLDNLDVVAHLHVLTCYHQKEGISGTATAIDILHIFARTRSVPFRYFYAKRLNDSTWTPWEKLNVDISGEHLIPVVWNRRLHLFWGLFTVRQPSQDSIKMPKPNESIPASPTYVDVQLAWSELRAGNWTPKQITDKVAVLWKSDANPDMAQDFNNWYTFRFSIDKNDNSLTISCVTATYKPAKLGYFKFLDLKGIVAVTTVTRGGRHHRASPIRIPRGTREYAMTFKGYQKQVWFPDGSADRNVLMTNPGDEYTLVFDPQYTDPSVDPVFIYQHDQRTYFVQRQNRFIWFNPRDYLSVPNLVHPGLLEGGLLGRYVAPSPSPIISQTLPNPSVVGSSRFLASGPFEGEPPPALDDVGEVVKFPGLSLRKSSSRFLGGEIDAGLGSLDLSHLAIPISTIRFGSSFQMSPIYHPMVTDFIQTLNRDGLDGLYQRPLQLSLKSTFSATYQPVAGYFDVSKYPVEDVDFLSGSMPSLYNWELFLYIPMMIAGQLSTNQKFRDAQRWYHYIFNPTDTSSLSPPNRFWQMGLFFNTSKDTYANETLPKIMEYLAKRGSNVQLTSEENKIAAALEKDVYEWRKNPFNPFLVARSRTVATQKWVVMKYLDNLIAWGDQLFRQDSIEAINEATQLYILAAEILGERPATIPPRVTPAIQTFNSISGSLNELSNPLVPIEEMVSAVNTQKLTHIYPGHRPSPAPPTMLYFCVPNNPKLLGYWDTVADRLFKIRNCMNLQGIVRELALFQPPLDPAMLVRAAASGVDLSSAMSDMNVPLSQYRYPTLAAKATELVAHVKELGRNFLDALEKRDQNAMSLLQTQNDLDLLDKVTAVKESAVDDAKYGYEILDKGLAIATAKKDYFTDRDLMNTWEELHMVLELASTVMDLAESGAQPVSAVMHLIPDAKLGAPTSIGITLGGPGLANSASKFGTFMGKLGGLIKHASSMAASMGSFNQRKDEWDHQADIAAKEIAQINVQKDAANLRWEIAKKELANHKTQIENMKKVNDLMHNKFSNIELYEWMISQLASAYFQGYQMAYDAAKRAERAFMQEVGVENPNYIRFGAWDSLKKGLLAGDQLHQDLLRLESAYLEQNKREYEITQNISLAQIDPLALMQLRSSGECFFKFSEACFDISYPGHYMRRLKTVGVTMPSIVGPYTSVSATLSLLKSSTRISALAKDKYTRRDNDTRFRDNYEQFDSICTSTGINDHGLFDISLRDDRYLPFEYAGAISSWRLTLPKKFRQFDYDTITDVIFQVRYTAREGGEVLKAIVETELSQRTLDAVQMAEGQTGMGRLFQLRRDFPDDFYRLTRPSRQDAPQEMTLKLTLQHLPYMFVAAKGITATKAAIFVRVRDEYVDDVTVDKLLVSLRPKGTDRGDGLTLPLWNGLRRGSADIKRAWGELTLTVWLAGEQKLPQDALEDVLIVVYYSAKW</sequence>
<dbReference type="VEuPathDB" id="FungiDB:FOXG_22741"/>
<evidence type="ECO:0000313" key="6">
    <source>
        <dbReference type="Proteomes" id="UP000009097"/>
    </source>
</evidence>
<dbReference type="Proteomes" id="UP000009097">
    <property type="component" value="Unassembled WGS sequence"/>
</dbReference>
<reference evidence="5" key="2">
    <citation type="journal article" date="2010" name="Nature">
        <title>Comparative genomics reveals mobile pathogenicity chromosomes in Fusarium.</title>
        <authorList>
            <person name="Ma L.J."/>
            <person name="van der Does H.C."/>
            <person name="Borkovich K.A."/>
            <person name="Coleman J.J."/>
            <person name="Daboussi M.J."/>
            <person name="Di Pietro A."/>
            <person name="Dufresne M."/>
            <person name="Freitag M."/>
            <person name="Grabherr M."/>
            <person name="Henrissat B."/>
            <person name="Houterman P.M."/>
            <person name="Kang S."/>
            <person name="Shim W.B."/>
            <person name="Woloshuk C."/>
            <person name="Xie X."/>
            <person name="Xu J.R."/>
            <person name="Antoniw J."/>
            <person name="Baker S.E."/>
            <person name="Bluhm B.H."/>
            <person name="Breakspear A."/>
            <person name="Brown D.W."/>
            <person name="Butchko R.A."/>
            <person name="Chapman S."/>
            <person name="Coulson R."/>
            <person name="Coutinho P.M."/>
            <person name="Danchin E.G."/>
            <person name="Diener A."/>
            <person name="Gale L.R."/>
            <person name="Gardiner D.M."/>
            <person name="Goff S."/>
            <person name="Hammond-Kosack K.E."/>
            <person name="Hilburn K."/>
            <person name="Hua-Van A."/>
            <person name="Jonkers W."/>
            <person name="Kazan K."/>
            <person name="Kodira C.D."/>
            <person name="Koehrsen M."/>
            <person name="Kumar L."/>
            <person name="Lee Y.H."/>
            <person name="Li L."/>
            <person name="Manners J.M."/>
            <person name="Miranda-Saavedra D."/>
            <person name="Mukherjee M."/>
            <person name="Park G."/>
            <person name="Park J."/>
            <person name="Park S.Y."/>
            <person name="Proctor R.H."/>
            <person name="Regev A."/>
            <person name="Ruiz-Roldan M.C."/>
            <person name="Sain D."/>
            <person name="Sakthikumar S."/>
            <person name="Sykes S."/>
            <person name="Schwartz D.C."/>
            <person name="Turgeon B.G."/>
            <person name="Wapinski I."/>
            <person name="Yoder O."/>
            <person name="Young S."/>
            <person name="Zeng Q."/>
            <person name="Zhou S."/>
            <person name="Galagan J."/>
            <person name="Cuomo C.A."/>
            <person name="Kistler H.C."/>
            <person name="Rep M."/>
        </authorList>
    </citation>
    <scope>NUCLEOTIDE SEQUENCE [LARGE SCALE GENOMIC DNA]</scope>
    <source>
        <strain evidence="5">4287</strain>
    </source>
</reference>
<feature type="compositionally biased region" description="Low complexity" evidence="1">
    <location>
        <begin position="83"/>
        <end position="96"/>
    </location>
</feature>
<dbReference type="Pfam" id="PF18276">
    <property type="entry name" value="TcA_TcB_BD"/>
    <property type="match status" value="1"/>
</dbReference>
<feature type="region of interest" description="Disordered" evidence="1">
    <location>
        <begin position="83"/>
        <end position="109"/>
    </location>
</feature>
<feature type="domain" description="Neuraminidase-like" evidence="3">
    <location>
        <begin position="1831"/>
        <end position="1971"/>
    </location>
</feature>
<feature type="domain" description="ABC toxin N-terminal" evidence="4">
    <location>
        <begin position="1677"/>
        <end position="1801"/>
    </location>
</feature>
<name>A0A0J9WC08_FUSO4</name>
<dbReference type="OrthoDB" id="4940706at2759"/>
<dbReference type="Pfam" id="PF20220">
    <property type="entry name" value="ABC_toxin_N"/>
    <property type="match status" value="1"/>
</dbReference>
<dbReference type="EMBL" id="DS231739">
    <property type="protein sequence ID" value="KNB20061.1"/>
    <property type="molecule type" value="Genomic_DNA"/>
</dbReference>
<evidence type="ECO:0000259" key="2">
    <source>
        <dbReference type="Pfam" id="PF18276"/>
    </source>
</evidence>
<accession>A0A0J9WC08</accession>
<dbReference type="InterPro" id="IPR041079">
    <property type="entry name" value="Neuraminidase-like"/>
</dbReference>
<organism evidence="5 6">
    <name type="scientific">Fusarium oxysporum f. sp. lycopersici (strain 4287 / CBS 123668 / FGSC 9935 / NRRL 34936)</name>
    <name type="common">Fusarium vascular wilt of tomato</name>
    <dbReference type="NCBI Taxonomy" id="426428"/>
    <lineage>
        <taxon>Eukaryota</taxon>
        <taxon>Fungi</taxon>
        <taxon>Dikarya</taxon>
        <taxon>Ascomycota</taxon>
        <taxon>Pezizomycotina</taxon>
        <taxon>Sordariomycetes</taxon>
        <taxon>Hypocreomycetidae</taxon>
        <taxon>Hypocreales</taxon>
        <taxon>Nectriaceae</taxon>
        <taxon>Fusarium</taxon>
        <taxon>Fusarium oxysporum species complex</taxon>
    </lineage>
</organism>
<evidence type="ECO:0000313" key="5">
    <source>
        <dbReference type="EMBL" id="KNB20061.1"/>
    </source>
</evidence>
<dbReference type="Pfam" id="PF18413">
    <property type="entry name" value="Neuraminidase"/>
    <property type="match status" value="1"/>
</dbReference>
<feature type="domain" description="Tc toxin complex TcA C-terminal TcB-binding" evidence="2">
    <location>
        <begin position="2788"/>
        <end position="3071"/>
    </location>
</feature>
<reference evidence="5" key="1">
    <citation type="submission" date="2007-04" db="EMBL/GenBank/DDBJ databases">
        <authorList>
            <consortium name="The Broad Institute Genome Sequencing Platform"/>
            <person name="Birren B."/>
            <person name="Lander E."/>
            <person name="Galagan J."/>
            <person name="Nusbaum C."/>
            <person name="Devon K."/>
            <person name="Ma L.-J."/>
            <person name="Jaffe D."/>
            <person name="Butler J."/>
            <person name="Alvarez P."/>
            <person name="Gnerre S."/>
            <person name="Grabherr M."/>
            <person name="Kleber M."/>
            <person name="Mauceli E."/>
            <person name="Brockman W."/>
            <person name="MacCallum I.A."/>
            <person name="Young S."/>
            <person name="LaButti K."/>
            <person name="DeCaprio D."/>
            <person name="Crawford M."/>
            <person name="Koehrsen M."/>
            <person name="Engels R."/>
            <person name="Montgomery P."/>
            <person name="Pearson M."/>
            <person name="Howarth C."/>
            <person name="Larson L."/>
            <person name="White J."/>
            <person name="O'Leary S."/>
            <person name="Kodira C."/>
            <person name="Zeng Q."/>
            <person name="Yandava C."/>
            <person name="Alvarado L."/>
            <person name="Kistler C."/>
            <person name="Shim W.-B."/>
            <person name="Kang S."/>
            <person name="Woloshuk C."/>
        </authorList>
    </citation>
    <scope>NUCLEOTIDE SEQUENCE</scope>
    <source>
        <strain evidence="5">4287</strain>
    </source>
</reference>